<evidence type="ECO:0000313" key="3">
    <source>
        <dbReference type="EMBL" id="OIW20252.1"/>
    </source>
</evidence>
<proteinExistence type="predicted"/>
<dbReference type="OrthoDB" id="1896025at2759"/>
<dbReference type="PANTHER" id="PTHR33373:SF23">
    <property type="entry name" value="DUF4050 DOMAIN-CONTAINING PROTEIN"/>
    <property type="match status" value="1"/>
</dbReference>
<organism evidence="3 4">
    <name type="scientific">Lupinus angustifolius</name>
    <name type="common">Narrow-leaved blue lupine</name>
    <dbReference type="NCBI Taxonomy" id="3871"/>
    <lineage>
        <taxon>Eukaryota</taxon>
        <taxon>Viridiplantae</taxon>
        <taxon>Streptophyta</taxon>
        <taxon>Embryophyta</taxon>
        <taxon>Tracheophyta</taxon>
        <taxon>Spermatophyta</taxon>
        <taxon>Magnoliopsida</taxon>
        <taxon>eudicotyledons</taxon>
        <taxon>Gunneridae</taxon>
        <taxon>Pentapetalae</taxon>
        <taxon>rosids</taxon>
        <taxon>fabids</taxon>
        <taxon>Fabales</taxon>
        <taxon>Fabaceae</taxon>
        <taxon>Papilionoideae</taxon>
        <taxon>50 kb inversion clade</taxon>
        <taxon>genistoids sensu lato</taxon>
        <taxon>core genistoids</taxon>
        <taxon>Genisteae</taxon>
        <taxon>Lupinus</taxon>
    </lineage>
</organism>
<evidence type="ECO:0000259" key="2">
    <source>
        <dbReference type="Pfam" id="PF13259"/>
    </source>
</evidence>
<dbReference type="AlphaFoldDB" id="A0A394D9W3"/>
<gene>
    <name evidence="3" type="ORF">TanjilG_07411</name>
</gene>
<dbReference type="InterPro" id="IPR025124">
    <property type="entry name" value="Gag1-like_clamp"/>
</dbReference>
<evidence type="ECO:0000256" key="1">
    <source>
        <dbReference type="SAM" id="MobiDB-lite"/>
    </source>
</evidence>
<evidence type="ECO:0000313" key="4">
    <source>
        <dbReference type="Proteomes" id="UP000188354"/>
    </source>
</evidence>
<feature type="domain" description="Gag1-like clamp" evidence="2">
    <location>
        <begin position="6"/>
        <end position="60"/>
    </location>
</feature>
<feature type="domain" description="Gag1-like clamp" evidence="2">
    <location>
        <begin position="69"/>
        <end position="106"/>
    </location>
</feature>
<accession>A0A394D9W3</accession>
<dbReference type="EMBL" id="MLAU01007206">
    <property type="protein sequence ID" value="OIW20252.1"/>
    <property type="molecule type" value="Genomic_DNA"/>
</dbReference>
<dbReference type="Pfam" id="PF13259">
    <property type="entry name" value="clamp_Gag1-like"/>
    <property type="match status" value="2"/>
</dbReference>
<reference evidence="3 4" key="1">
    <citation type="journal article" date="2017" name="Plant Biotechnol. J.">
        <title>A comprehensive draft genome sequence for lupin (Lupinus angustifolius), an emerging health food: insights into plant-microbe interactions and legume evolution.</title>
        <authorList>
            <person name="Hane J.K."/>
            <person name="Ming Y."/>
            <person name="Kamphuis L.G."/>
            <person name="Nelson M.N."/>
            <person name="Garg G."/>
            <person name="Atkins C.A."/>
            <person name="Bayer P.E."/>
            <person name="Bravo A."/>
            <person name="Bringans S."/>
            <person name="Cannon S."/>
            <person name="Edwards D."/>
            <person name="Foley R."/>
            <person name="Gao L.L."/>
            <person name="Harrison M.J."/>
            <person name="Huang W."/>
            <person name="Hurgobin B."/>
            <person name="Li S."/>
            <person name="Liu C.W."/>
            <person name="McGrath A."/>
            <person name="Morahan G."/>
            <person name="Murray J."/>
            <person name="Weller J."/>
            <person name="Jian J."/>
            <person name="Singh K.B."/>
        </authorList>
    </citation>
    <scope>NUCLEOTIDE SEQUENCE [LARGE SCALE GENOMIC DNA]</scope>
    <source>
        <strain evidence="4">cv. Tanjil</strain>
        <tissue evidence="3">Whole plant</tissue>
    </source>
</reference>
<feature type="compositionally biased region" description="Polar residues" evidence="1">
    <location>
        <begin position="1"/>
        <end position="18"/>
    </location>
</feature>
<dbReference type="Gramene" id="OIW20252">
    <property type="protein sequence ID" value="OIW20252"/>
    <property type="gene ID" value="TanjilG_07411"/>
</dbReference>
<name>A0A394D9W3_LUPAN</name>
<dbReference type="PANTHER" id="PTHR33373">
    <property type="entry name" value="OS07G0479600 PROTEIN"/>
    <property type="match status" value="1"/>
</dbReference>
<sequence>MKPNDSSSSNAHQNQFSEGSLDAGKEKSTEKEVFVNHAEIAWHQQRKEWIGNQSKNLQRPPKDSIMSLTTSYEDLLSSTEPFLQSISLPEMVDFLVDIWHEEGLYD</sequence>
<protein>
    <recommendedName>
        <fullName evidence="2">Gag1-like clamp domain-containing protein</fullName>
    </recommendedName>
</protein>
<dbReference type="Proteomes" id="UP000188354">
    <property type="component" value="Unassembled WGS sequence"/>
</dbReference>
<feature type="region of interest" description="Disordered" evidence="1">
    <location>
        <begin position="1"/>
        <end position="30"/>
    </location>
</feature>
<comment type="caution">
    <text evidence="3">The sequence shown here is derived from an EMBL/GenBank/DDBJ whole genome shotgun (WGS) entry which is preliminary data.</text>
</comment>
<keyword evidence="4" id="KW-1185">Reference proteome</keyword>
<dbReference type="STRING" id="3871.A0A394D9W3"/>